<dbReference type="SUPFAM" id="SSF74853">
    <property type="entry name" value="Lamin A/C globular tail domain"/>
    <property type="match status" value="1"/>
</dbReference>
<keyword evidence="4" id="KW-1185">Reference proteome</keyword>
<protein>
    <recommendedName>
        <fullName evidence="1">LTD domain-containing protein</fullName>
    </recommendedName>
</protein>
<dbReference type="PROSITE" id="PS51841">
    <property type="entry name" value="LTD"/>
    <property type="match status" value="1"/>
</dbReference>
<dbReference type="RefSeq" id="WP_144114639.1">
    <property type="nucleotide sequence ID" value="NZ_JACHGE010000001.1"/>
</dbReference>
<proteinExistence type="predicted"/>
<comment type="caution">
    <text evidence="2">The sequence shown here is derived from an EMBL/GenBank/DDBJ whole genome shotgun (WGS) entry which is preliminary data.</text>
</comment>
<evidence type="ECO:0000313" key="3">
    <source>
        <dbReference type="EMBL" id="TSJ81530.1"/>
    </source>
</evidence>
<evidence type="ECO:0000313" key="5">
    <source>
        <dbReference type="Proteomes" id="UP000322315"/>
    </source>
</evidence>
<dbReference type="Proteomes" id="UP000322315">
    <property type="component" value="Unassembled WGS sequence"/>
</dbReference>
<evidence type="ECO:0000313" key="4">
    <source>
        <dbReference type="Proteomes" id="UP000315145"/>
    </source>
</evidence>
<feature type="domain" description="LTD" evidence="1">
    <location>
        <begin position="16"/>
        <end position="231"/>
    </location>
</feature>
<reference evidence="2 5" key="1">
    <citation type="journal article" date="2015" name="Int. J. Syst. Evol. Microbiol.">
        <title>Algibacter amylolyticus sp. nov., isolated from intertidal sediment.</title>
        <authorList>
            <person name="Zhang D.C."/>
            <person name="Wu J."/>
            <person name="Neuner K."/>
            <person name="Yao J."/>
            <person name="Margesin R."/>
        </authorList>
    </citation>
    <scope>NUCLEOTIDE SEQUENCE [LARGE SCALE GENOMIC DNA]</scope>
    <source>
        <strain evidence="2 5">RU-4-M-4</strain>
    </source>
</reference>
<dbReference type="Pfam" id="PF00932">
    <property type="entry name" value="LTD"/>
    <property type="match status" value="1"/>
</dbReference>
<gene>
    <name evidence="2" type="ORF">F2B50_00115</name>
    <name evidence="3" type="ORF">FPF71_00115</name>
</gene>
<dbReference type="InterPro" id="IPR001322">
    <property type="entry name" value="Lamin_tail_dom"/>
</dbReference>
<evidence type="ECO:0000313" key="2">
    <source>
        <dbReference type="EMBL" id="KAA5827285.1"/>
    </source>
</evidence>
<dbReference type="OrthoDB" id="1652165at2"/>
<accession>A0A5M7BJF8</accession>
<dbReference type="EMBL" id="VWRS01000001">
    <property type="protein sequence ID" value="KAA5827285.1"/>
    <property type="molecule type" value="Genomic_DNA"/>
</dbReference>
<sequence length="770" mass="82356">MKKITLVLLLLLAFDFGFGQTSDLIISEYGEGSSFNKYIEIFNGTGTDVDLADYELWRVVNGGTWPENTFGLSGTLANGSVYIIAHPSSDPTILAAANIISGSAIWTGDDATGLAKDDGTGTFFLIDVIGTDGADPGTGWDVAGTTNATANHTLVRKNSICDPNTNWSTSAGTTVTNSEWVVLVIDDWSDIGTHTTSCCISTTIYTGTWSSGLPDSLTKSVVISSNYSTTTGDIVGCSLTVDAGATLTIANGTFAEIENDVTINGTLVVETQGNFVQRDNAGTFTNNGTSSVNKTTATKADWYYYTYWSSPVVGETTTNVFPDVDGDRRFWFNAANFVDTDADNVDDNADAWQYALASNGTENMLPGVGYAVTEARLFSNFAPGTGSASFQGEFNTGDIDTNISFNATNPGTSWNFIGNPYPSAIDFDAFYAANSGVIDGTAYFWSQATPPSGANPGNEQSNFSRNDYAMYAAGSGGIGIEGASGVIPSQYIPSGQGFFIAGLANGPATFTNVMRMADATSNTQFFKNSSAKQNTATANRLWLNLTSDNGIFNQILVAYVDGATNGIDNGAYDAKRFLTPDFNTTLYSTIEGSNTKFAIQGKAINSLTEDEIINLGFATNIDVATLYTFSIAQLEGDFLANNTIYLKDNVLNKVHNLSDSDYSFTSEVGEFNDRFEILFKADTTLSIDNNPLDANTLKIVELDDDHVQFTASKNIAAVRIFDLLGRQLYQFKGNTTSETYNLSQLSSGSIYIAKAELSSGAIITKKAFKK</sequence>
<dbReference type="InterPro" id="IPR036415">
    <property type="entry name" value="Lamin_tail_dom_sf"/>
</dbReference>
<reference evidence="2" key="3">
    <citation type="submission" date="2019-09" db="EMBL/GenBank/DDBJ databases">
        <authorList>
            <person name="Zhang D.-C."/>
        </authorList>
    </citation>
    <scope>NUCLEOTIDE SEQUENCE</scope>
    <source>
        <strain evidence="2">RU-4-M-4</strain>
    </source>
</reference>
<organism evidence="2 5">
    <name type="scientific">Algibacter amylolyticus</name>
    <dbReference type="NCBI Taxonomy" id="1608400"/>
    <lineage>
        <taxon>Bacteria</taxon>
        <taxon>Pseudomonadati</taxon>
        <taxon>Bacteroidota</taxon>
        <taxon>Flavobacteriia</taxon>
        <taxon>Flavobacteriales</taxon>
        <taxon>Flavobacteriaceae</taxon>
        <taxon>Algibacter</taxon>
    </lineage>
</organism>
<reference evidence="3 4" key="2">
    <citation type="submission" date="2019-07" db="EMBL/GenBank/DDBJ databases">
        <title>Algibacter marinivivus sp. nov., isolated from the surface of a marine red alga.</title>
        <authorList>
            <person name="Zhong X."/>
            <person name="Xu W."/>
            <person name="Zhang Y."/>
            <person name="Zhang Q."/>
            <person name="Du Z."/>
        </authorList>
    </citation>
    <scope>NUCLEOTIDE SEQUENCE [LARGE SCALE GENOMIC DNA]</scope>
    <source>
        <strain evidence="3 4">RU-4-M-4</strain>
    </source>
</reference>
<name>A0A5M7BJF8_9FLAO</name>
<dbReference type="AlphaFoldDB" id="A0A5M7BJF8"/>
<dbReference type="EMBL" id="VMBF01000001">
    <property type="protein sequence ID" value="TSJ81530.1"/>
    <property type="molecule type" value="Genomic_DNA"/>
</dbReference>
<dbReference type="Proteomes" id="UP000315145">
    <property type="component" value="Unassembled WGS sequence"/>
</dbReference>
<evidence type="ECO:0000259" key="1">
    <source>
        <dbReference type="PROSITE" id="PS51841"/>
    </source>
</evidence>